<comment type="pathway">
    <text evidence="6">Quinol/quinone metabolism; menaquinone biosynthesis.</text>
</comment>
<dbReference type="Pfam" id="PF02775">
    <property type="entry name" value="TPP_enzyme_C"/>
    <property type="match status" value="1"/>
</dbReference>
<dbReference type="UniPathway" id="UPA00079"/>
<dbReference type="Pfam" id="PF02776">
    <property type="entry name" value="TPP_enzyme_N"/>
    <property type="match status" value="1"/>
</dbReference>
<reference evidence="9 10" key="1">
    <citation type="submission" date="2017-12" db="EMBL/GenBank/DDBJ databases">
        <title>Phylogenetic diversity of female urinary microbiome.</title>
        <authorList>
            <person name="Thomas-White K."/>
            <person name="Wolfe A.J."/>
        </authorList>
    </citation>
    <scope>NUCLEOTIDE SEQUENCE [LARGE SCALE GENOMIC DNA]</scope>
    <source>
        <strain evidence="9 10">UMB0250</strain>
    </source>
</reference>
<keyword evidence="4 6" id="KW-0786">Thiamine pyrophosphate</keyword>
<comment type="catalytic activity">
    <reaction evidence="6">
        <text>isochorismate + 2-oxoglutarate + H(+) = 5-enolpyruvoyl-6-hydroxy-2-succinyl-cyclohex-3-ene-1-carboxylate + CO2</text>
        <dbReference type="Rhea" id="RHEA:25593"/>
        <dbReference type="ChEBI" id="CHEBI:15378"/>
        <dbReference type="ChEBI" id="CHEBI:16526"/>
        <dbReference type="ChEBI" id="CHEBI:16810"/>
        <dbReference type="ChEBI" id="CHEBI:29780"/>
        <dbReference type="ChEBI" id="CHEBI:58818"/>
        <dbReference type="EC" id="2.2.1.9"/>
    </reaction>
</comment>
<dbReference type="UniPathway" id="UPA01057">
    <property type="reaction ID" value="UER00164"/>
</dbReference>
<comment type="similarity">
    <text evidence="6">Belongs to the TPP enzyme family. MenD subfamily.</text>
</comment>
<dbReference type="GO" id="GO:0030145">
    <property type="term" value="F:manganese ion binding"/>
    <property type="evidence" value="ECO:0007669"/>
    <property type="project" value="UniProtKB-UniRule"/>
</dbReference>
<proteinExistence type="inferred from homology"/>
<dbReference type="OrthoDB" id="9791859at2"/>
<dbReference type="HAMAP" id="MF_01659">
    <property type="entry name" value="MenD"/>
    <property type="match status" value="1"/>
</dbReference>
<evidence type="ECO:0000313" key="9">
    <source>
        <dbReference type="EMBL" id="PKY66107.1"/>
    </source>
</evidence>
<dbReference type="PIRSF" id="PIRSF004983">
    <property type="entry name" value="MenD"/>
    <property type="match status" value="1"/>
</dbReference>
<protein>
    <recommendedName>
        <fullName evidence="6">2-succinyl-5-enolpyruvyl-6-hydroxy-3-cyclohexene-1-carboxylate synthase</fullName>
        <shortName evidence="6">SEPHCHC synthase</shortName>
        <ecNumber evidence="6">2.2.1.9</ecNumber>
    </recommendedName>
    <alternativeName>
        <fullName evidence="6">Menaquinone biosynthesis protein MenD</fullName>
    </alternativeName>
</protein>
<accession>A0A2I1I4Q1</accession>
<evidence type="ECO:0000256" key="3">
    <source>
        <dbReference type="ARBA" id="ARBA00022842"/>
    </source>
</evidence>
<dbReference type="CDD" id="cd07037">
    <property type="entry name" value="TPP_PYR_MenD"/>
    <property type="match status" value="1"/>
</dbReference>
<name>A0A2I1I4Q1_9ACTO</name>
<evidence type="ECO:0000256" key="5">
    <source>
        <dbReference type="ARBA" id="ARBA00023211"/>
    </source>
</evidence>
<organism evidence="9 10">
    <name type="scientific">Schaalia turicensis</name>
    <dbReference type="NCBI Taxonomy" id="131111"/>
    <lineage>
        <taxon>Bacteria</taxon>
        <taxon>Bacillati</taxon>
        <taxon>Actinomycetota</taxon>
        <taxon>Actinomycetes</taxon>
        <taxon>Actinomycetales</taxon>
        <taxon>Actinomycetaceae</taxon>
        <taxon>Schaalia</taxon>
    </lineage>
</organism>
<dbReference type="SUPFAM" id="SSF52518">
    <property type="entry name" value="Thiamin diphosphate-binding fold (THDP-binding)"/>
    <property type="match status" value="2"/>
</dbReference>
<dbReference type="PANTHER" id="PTHR42916">
    <property type="entry name" value="2-SUCCINYL-5-ENOLPYRUVYL-6-HYDROXY-3-CYCLOHEXENE-1-CARBOXYLATE SYNTHASE"/>
    <property type="match status" value="1"/>
</dbReference>
<dbReference type="NCBIfam" id="TIGR00173">
    <property type="entry name" value="menD"/>
    <property type="match status" value="1"/>
</dbReference>
<evidence type="ECO:0000256" key="4">
    <source>
        <dbReference type="ARBA" id="ARBA00023052"/>
    </source>
</evidence>
<evidence type="ECO:0000256" key="2">
    <source>
        <dbReference type="ARBA" id="ARBA00022723"/>
    </source>
</evidence>
<comment type="caution">
    <text evidence="9">The sequence shown here is derived from an EMBL/GenBank/DDBJ whole genome shotgun (WGS) entry which is preliminary data.</text>
</comment>
<dbReference type="EC" id="2.2.1.9" evidence="6"/>
<keyword evidence="6" id="KW-0474">Menaquinone biosynthesis</keyword>
<comment type="pathway">
    <text evidence="6">Quinol/quinone metabolism; 1,4-dihydroxy-2-naphthoate biosynthesis; 1,4-dihydroxy-2-naphthoate from chorismate: step 2/7.</text>
</comment>
<dbReference type="AlphaFoldDB" id="A0A2I1I4Q1"/>
<comment type="function">
    <text evidence="6">Catalyzes the thiamine diphosphate-dependent decarboxylation of 2-oxoglutarate and the subsequent addition of the resulting succinic semialdehyde-thiamine pyrophosphate anion to isochorismate to yield 2-succinyl-5-enolpyruvyl-6-hydroxy-3-cyclohexene-1-carboxylate (SEPHCHC).</text>
</comment>
<dbReference type="Gene3D" id="3.40.50.1220">
    <property type="entry name" value="TPP-binding domain"/>
    <property type="match status" value="1"/>
</dbReference>
<evidence type="ECO:0000256" key="1">
    <source>
        <dbReference type="ARBA" id="ARBA00022679"/>
    </source>
</evidence>
<dbReference type="InterPro" id="IPR029061">
    <property type="entry name" value="THDP-binding"/>
</dbReference>
<sequence length="569" mass="60996">MPESQSIVLAQRIVGALIAAGVNDIVYCPGSRSAPLAYALDSAVRGDLVRAHVRLDERSAGFLALGLTRRWASEPTCQDVEDLSPVAIVTTSGGAVAELHASVAEAAHAHRPLIVLSADRPDEMRGVGASQTTIQHGIFGPHAPTVLDLPADSEPDQRVDSRVARAVHRACGRPSGVAGPVHINVAFRDPLTPQSGSATLEPLSLAKVSSPKIYLPRRLGQAWEDVVDSSLRTVIVAGDGDDQSGQAWAAYAKIPIFAEPTSVLACDPNRIAHQQVLLASPLAEQIQQVIVTGRPTLSRPVSALLGRNDIRLIVVDPHDEWVDVQGRASEVVASLAPPRQISTDDAWLEQWKEAGRRVSQQIRTILDESPMSVLVLADLVWSHDSRPLMVGASNSIRALDLVGVDGHGRSVVSHRGLAGIDGTIASAIGLACVREEPTVALMGDLTFFHDAGALAIPADEAAPDLLIFVADDGGGSIFSTLEHGRPENAPTFERWFATAQPQSLEHLAHAYGVDYVECMTRQDAMRELDSDVHGIRICHVKCARPAQIADVRKLADQIEYHRKRTGKIQ</sequence>
<dbReference type="GO" id="GO:0000287">
    <property type="term" value="F:magnesium ion binding"/>
    <property type="evidence" value="ECO:0007669"/>
    <property type="project" value="UniProtKB-UniRule"/>
</dbReference>
<dbReference type="InterPro" id="IPR012001">
    <property type="entry name" value="Thiamin_PyroP_enz_TPP-bd_dom"/>
</dbReference>
<keyword evidence="5 6" id="KW-0464">Manganese</keyword>
<feature type="domain" description="Thiamine pyrophosphate enzyme N-terminal TPP-binding" evidence="8">
    <location>
        <begin position="9"/>
        <end position="134"/>
    </location>
</feature>
<dbReference type="GO" id="GO:0009234">
    <property type="term" value="P:menaquinone biosynthetic process"/>
    <property type="evidence" value="ECO:0007669"/>
    <property type="project" value="UniProtKB-UniRule"/>
</dbReference>
<dbReference type="Gene3D" id="3.40.50.970">
    <property type="match status" value="2"/>
</dbReference>
<comment type="cofactor">
    <cofactor evidence="6">
        <name>thiamine diphosphate</name>
        <dbReference type="ChEBI" id="CHEBI:58937"/>
    </cofactor>
    <text evidence="6">Binds 1 thiamine pyrophosphate per subunit.</text>
</comment>
<keyword evidence="2 6" id="KW-0479">Metal-binding</keyword>
<evidence type="ECO:0000256" key="6">
    <source>
        <dbReference type="HAMAP-Rule" id="MF_01659"/>
    </source>
</evidence>
<feature type="domain" description="Thiamine pyrophosphate enzyme TPP-binding" evidence="7">
    <location>
        <begin position="408"/>
        <end position="526"/>
    </location>
</feature>
<comment type="subunit">
    <text evidence="6">Homodimer.</text>
</comment>
<evidence type="ECO:0000313" key="10">
    <source>
        <dbReference type="Proteomes" id="UP000234545"/>
    </source>
</evidence>
<dbReference type="InterPro" id="IPR004433">
    <property type="entry name" value="MenaQ_synth_MenD"/>
</dbReference>
<dbReference type="GO" id="GO:0070204">
    <property type="term" value="F:2-succinyl-5-enolpyruvyl-6-hydroxy-3-cyclohexene-1-carboxylic-acid synthase activity"/>
    <property type="evidence" value="ECO:0007669"/>
    <property type="project" value="UniProtKB-UniRule"/>
</dbReference>
<dbReference type="InterPro" id="IPR011766">
    <property type="entry name" value="TPP_enzyme_TPP-bd"/>
</dbReference>
<comment type="cofactor">
    <cofactor evidence="6">
        <name>Mg(2+)</name>
        <dbReference type="ChEBI" id="CHEBI:18420"/>
    </cofactor>
    <cofactor evidence="6">
        <name>Mn(2+)</name>
        <dbReference type="ChEBI" id="CHEBI:29035"/>
    </cofactor>
</comment>
<keyword evidence="3 6" id="KW-0460">Magnesium</keyword>
<dbReference type="PANTHER" id="PTHR42916:SF1">
    <property type="entry name" value="PROTEIN PHYLLO, CHLOROPLASTIC"/>
    <property type="match status" value="1"/>
</dbReference>
<dbReference type="GO" id="GO:0030976">
    <property type="term" value="F:thiamine pyrophosphate binding"/>
    <property type="evidence" value="ECO:0007669"/>
    <property type="project" value="UniProtKB-UniRule"/>
</dbReference>
<dbReference type="EMBL" id="PKKJ01000006">
    <property type="protein sequence ID" value="PKY66107.1"/>
    <property type="molecule type" value="Genomic_DNA"/>
</dbReference>
<gene>
    <name evidence="6 9" type="primary">menD</name>
    <name evidence="9" type="ORF">CYJ25_05900</name>
</gene>
<evidence type="ECO:0000259" key="7">
    <source>
        <dbReference type="Pfam" id="PF02775"/>
    </source>
</evidence>
<dbReference type="Proteomes" id="UP000234545">
    <property type="component" value="Unassembled WGS sequence"/>
</dbReference>
<evidence type="ECO:0000259" key="8">
    <source>
        <dbReference type="Pfam" id="PF02776"/>
    </source>
</evidence>
<keyword evidence="1 6" id="KW-0808">Transferase</keyword>